<protein>
    <submittedName>
        <fullName evidence="2">Polysaccharide deacetylase family protein</fullName>
    </submittedName>
</protein>
<feature type="non-terminal residue" evidence="2">
    <location>
        <position position="166"/>
    </location>
</feature>
<dbReference type="AlphaFoldDB" id="T1AFN8"/>
<dbReference type="GO" id="GO:0005975">
    <property type="term" value="P:carbohydrate metabolic process"/>
    <property type="evidence" value="ECO:0007669"/>
    <property type="project" value="InterPro"/>
</dbReference>
<dbReference type="Pfam" id="PF01522">
    <property type="entry name" value="Polysacc_deac_1"/>
    <property type="match status" value="1"/>
</dbReference>
<dbReference type="GO" id="GO:0016810">
    <property type="term" value="F:hydrolase activity, acting on carbon-nitrogen (but not peptide) bonds"/>
    <property type="evidence" value="ECO:0007669"/>
    <property type="project" value="InterPro"/>
</dbReference>
<accession>T1AFN8</accession>
<organism evidence="2">
    <name type="scientific">mine drainage metagenome</name>
    <dbReference type="NCBI Taxonomy" id="410659"/>
    <lineage>
        <taxon>unclassified sequences</taxon>
        <taxon>metagenomes</taxon>
        <taxon>ecological metagenomes</taxon>
    </lineage>
</organism>
<dbReference type="SUPFAM" id="SSF88713">
    <property type="entry name" value="Glycoside hydrolase/deacetylase"/>
    <property type="match status" value="1"/>
</dbReference>
<dbReference type="InterPro" id="IPR002509">
    <property type="entry name" value="NODB_dom"/>
</dbReference>
<gene>
    <name evidence="2" type="ORF">B2A_04039</name>
</gene>
<dbReference type="EMBL" id="AUZZ01002697">
    <property type="protein sequence ID" value="EQD59316.1"/>
    <property type="molecule type" value="Genomic_DNA"/>
</dbReference>
<comment type="caution">
    <text evidence="2">The sequence shown here is derived from an EMBL/GenBank/DDBJ whole genome shotgun (WGS) entry which is preliminary data.</text>
</comment>
<reference evidence="2" key="1">
    <citation type="submission" date="2013-08" db="EMBL/GenBank/DDBJ databases">
        <authorList>
            <person name="Mendez C."/>
            <person name="Richter M."/>
            <person name="Ferrer M."/>
            <person name="Sanchez J."/>
        </authorList>
    </citation>
    <scope>NUCLEOTIDE SEQUENCE</scope>
</reference>
<evidence type="ECO:0000259" key="1">
    <source>
        <dbReference type="PROSITE" id="PS51677"/>
    </source>
</evidence>
<proteinExistence type="predicted"/>
<dbReference type="PROSITE" id="PS51677">
    <property type="entry name" value="NODB"/>
    <property type="match status" value="1"/>
</dbReference>
<dbReference type="Gene3D" id="3.20.20.370">
    <property type="entry name" value="Glycoside hydrolase/deacetylase"/>
    <property type="match status" value="1"/>
</dbReference>
<feature type="domain" description="NodB homology" evidence="1">
    <location>
        <begin position="1"/>
        <end position="166"/>
    </location>
</feature>
<dbReference type="InterPro" id="IPR011330">
    <property type="entry name" value="Glyco_hydro/deAcase_b/a-brl"/>
</dbReference>
<sequence length="166" mass="18597">IDVDTYRGTLEGVPRLMTALESAGARATFLFSLGPDHTGRAIKRVLRRGFLGKVRRTSVASHYGLRTLLYGVVLPGPRIGRRCEAVLREVAARGFEVGVHTWDHVKWQDGVARASAPWTRRQLWLAREEFVRIFGRAPESHGAAGWQVNRFVPQLEAEAGFRYASD</sequence>
<name>T1AFN8_9ZZZZ</name>
<evidence type="ECO:0000313" key="2">
    <source>
        <dbReference type="EMBL" id="EQD59316.1"/>
    </source>
</evidence>
<feature type="non-terminal residue" evidence="2">
    <location>
        <position position="1"/>
    </location>
</feature>
<reference evidence="2" key="2">
    <citation type="journal article" date="2014" name="ISME J.">
        <title>Microbial stratification in low pH oxic and suboxic macroscopic growths along an acid mine drainage.</title>
        <authorList>
            <person name="Mendez-Garcia C."/>
            <person name="Mesa V."/>
            <person name="Sprenger R.R."/>
            <person name="Richter M."/>
            <person name="Diez M.S."/>
            <person name="Solano J."/>
            <person name="Bargiela R."/>
            <person name="Golyshina O.V."/>
            <person name="Manteca A."/>
            <person name="Ramos J.L."/>
            <person name="Gallego J.R."/>
            <person name="Llorente I."/>
            <person name="Martins Dos Santos V.A."/>
            <person name="Jensen O.N."/>
            <person name="Pelaez A.I."/>
            <person name="Sanchez J."/>
            <person name="Ferrer M."/>
        </authorList>
    </citation>
    <scope>NUCLEOTIDE SEQUENCE</scope>
</reference>